<comment type="caution">
    <text evidence="6">The sequence shown here is derived from an EMBL/GenBank/DDBJ whole genome shotgun (WGS) entry which is preliminary data.</text>
</comment>
<feature type="transmembrane region" description="Helical" evidence="5">
    <location>
        <begin position="212"/>
        <end position="233"/>
    </location>
</feature>
<evidence type="ECO:0000313" key="7">
    <source>
        <dbReference type="Proteomes" id="UP000758603"/>
    </source>
</evidence>
<dbReference type="PANTHER" id="PTHR31465">
    <property type="entry name" value="PROTEIN RTA1-RELATED"/>
    <property type="match status" value="1"/>
</dbReference>
<evidence type="ECO:0000256" key="4">
    <source>
        <dbReference type="ARBA" id="ARBA00023136"/>
    </source>
</evidence>
<dbReference type="GO" id="GO:0016020">
    <property type="term" value="C:membrane"/>
    <property type="evidence" value="ECO:0007669"/>
    <property type="project" value="UniProtKB-SubCell"/>
</dbReference>
<dbReference type="Pfam" id="PF04479">
    <property type="entry name" value="RTA1"/>
    <property type="match status" value="1"/>
</dbReference>
<dbReference type="EMBL" id="JAGPXC010000013">
    <property type="protein sequence ID" value="KAH6643427.1"/>
    <property type="molecule type" value="Genomic_DNA"/>
</dbReference>
<feature type="transmembrane region" description="Helical" evidence="5">
    <location>
        <begin position="28"/>
        <end position="47"/>
    </location>
</feature>
<evidence type="ECO:0000256" key="5">
    <source>
        <dbReference type="SAM" id="Phobius"/>
    </source>
</evidence>
<dbReference type="GeneID" id="70127799"/>
<keyword evidence="2 5" id="KW-0812">Transmembrane</keyword>
<accession>A0A9P8RF28</accession>
<feature type="transmembrane region" description="Helical" evidence="5">
    <location>
        <begin position="54"/>
        <end position="76"/>
    </location>
</feature>
<protein>
    <submittedName>
        <fullName evidence="6">RTA1 like protein-domain-containing protein</fullName>
    </submittedName>
</protein>
<dbReference type="Proteomes" id="UP000758603">
    <property type="component" value="Unassembled WGS sequence"/>
</dbReference>
<evidence type="ECO:0000256" key="1">
    <source>
        <dbReference type="ARBA" id="ARBA00004141"/>
    </source>
</evidence>
<dbReference type="RefSeq" id="XP_045951357.1">
    <property type="nucleotide sequence ID" value="XM_046098907.1"/>
</dbReference>
<comment type="subcellular location">
    <subcellularLocation>
        <location evidence="1">Membrane</location>
        <topology evidence="1">Multi-pass membrane protein</topology>
    </subcellularLocation>
</comment>
<dbReference type="PANTHER" id="PTHR31465:SF1">
    <property type="entry name" value="PROTEIN RTA1-RELATED"/>
    <property type="match status" value="1"/>
</dbReference>
<feature type="transmembrane region" description="Helical" evidence="5">
    <location>
        <begin position="88"/>
        <end position="109"/>
    </location>
</feature>
<feature type="transmembrane region" description="Helical" evidence="5">
    <location>
        <begin position="130"/>
        <end position="153"/>
    </location>
</feature>
<keyword evidence="3 5" id="KW-1133">Transmembrane helix</keyword>
<evidence type="ECO:0000256" key="3">
    <source>
        <dbReference type="ARBA" id="ARBA00022989"/>
    </source>
</evidence>
<feature type="transmembrane region" description="Helical" evidence="5">
    <location>
        <begin position="165"/>
        <end position="187"/>
    </location>
</feature>
<organism evidence="6 7">
    <name type="scientific">Truncatella angustata</name>
    <dbReference type="NCBI Taxonomy" id="152316"/>
    <lineage>
        <taxon>Eukaryota</taxon>
        <taxon>Fungi</taxon>
        <taxon>Dikarya</taxon>
        <taxon>Ascomycota</taxon>
        <taxon>Pezizomycotina</taxon>
        <taxon>Sordariomycetes</taxon>
        <taxon>Xylariomycetidae</taxon>
        <taxon>Amphisphaeriales</taxon>
        <taxon>Sporocadaceae</taxon>
        <taxon>Truncatella</taxon>
    </lineage>
</organism>
<name>A0A9P8RF28_9PEZI</name>
<keyword evidence="4 5" id="KW-0472">Membrane</keyword>
<reference evidence="6" key="1">
    <citation type="journal article" date="2021" name="Nat. Commun.">
        <title>Genetic determinants of endophytism in the Arabidopsis root mycobiome.</title>
        <authorList>
            <person name="Mesny F."/>
            <person name="Miyauchi S."/>
            <person name="Thiergart T."/>
            <person name="Pickel B."/>
            <person name="Atanasova L."/>
            <person name="Karlsson M."/>
            <person name="Huettel B."/>
            <person name="Barry K.W."/>
            <person name="Haridas S."/>
            <person name="Chen C."/>
            <person name="Bauer D."/>
            <person name="Andreopoulos W."/>
            <person name="Pangilinan J."/>
            <person name="LaButti K."/>
            <person name="Riley R."/>
            <person name="Lipzen A."/>
            <person name="Clum A."/>
            <person name="Drula E."/>
            <person name="Henrissat B."/>
            <person name="Kohler A."/>
            <person name="Grigoriev I.V."/>
            <person name="Martin F.M."/>
            <person name="Hacquard S."/>
        </authorList>
    </citation>
    <scope>NUCLEOTIDE SEQUENCE</scope>
    <source>
        <strain evidence="6">MPI-SDFR-AT-0073</strain>
    </source>
</reference>
<proteinExistence type="predicted"/>
<dbReference type="AlphaFoldDB" id="A0A9P8RF28"/>
<feature type="transmembrane region" description="Helical" evidence="5">
    <location>
        <begin position="245"/>
        <end position="268"/>
    </location>
</feature>
<keyword evidence="7" id="KW-1185">Reference proteome</keyword>
<sequence>MNSANNTNATAAATEGFDFKLYRYELNLPAAIVAVVIFSVLSILHLYKIVRHRALYFTAFTIGGFFQVVGYAGRIWSHYSPTALGGFIMQAILILVAPALYAASIYMILGRLVRALRAERLSVVSPRWMTRIFVIGDVISFSLQAGGGGIQAGGSLKMYELGEKIIIVGLFVQIVMFGLFVVTAILFHRRQSRYGVHHSSTEHSIPWKKHLWVLYSVSTLILIRSIFRVVEYLQGNKGYLISHEVFLYCFDALLMAAVMAVLLVFYVHDLDFEHCEKRESGVDLMPSSESDGVLEMGTQPHKHSGQSPVLKGH</sequence>
<evidence type="ECO:0000313" key="6">
    <source>
        <dbReference type="EMBL" id="KAH6643427.1"/>
    </source>
</evidence>
<gene>
    <name evidence="6" type="ORF">BKA67DRAFT_527897</name>
</gene>
<dbReference type="OrthoDB" id="3358017at2759"/>
<evidence type="ECO:0000256" key="2">
    <source>
        <dbReference type="ARBA" id="ARBA00022692"/>
    </source>
</evidence>
<dbReference type="InterPro" id="IPR007568">
    <property type="entry name" value="RTA1"/>
</dbReference>